<protein>
    <recommendedName>
        <fullName evidence="3">DDE Tnp4 domain-containing protein</fullName>
    </recommendedName>
</protein>
<evidence type="ECO:0000313" key="2">
    <source>
        <dbReference type="Proteomes" id="UP001152320"/>
    </source>
</evidence>
<name>A0A9Q1C7Z8_HOLLE</name>
<reference evidence="1" key="1">
    <citation type="submission" date="2021-10" db="EMBL/GenBank/DDBJ databases">
        <title>Tropical sea cucumber genome reveals ecological adaptation and Cuvierian tubules defense mechanism.</title>
        <authorList>
            <person name="Chen T."/>
        </authorList>
    </citation>
    <scope>NUCLEOTIDE SEQUENCE</scope>
    <source>
        <strain evidence="1">Nanhai2018</strain>
        <tissue evidence="1">Muscle</tissue>
    </source>
</reference>
<evidence type="ECO:0008006" key="3">
    <source>
        <dbReference type="Google" id="ProtNLM"/>
    </source>
</evidence>
<dbReference type="EMBL" id="JAIZAY010000006">
    <property type="protein sequence ID" value="KAJ8040367.1"/>
    <property type="molecule type" value="Genomic_DNA"/>
</dbReference>
<proteinExistence type="predicted"/>
<dbReference type="OrthoDB" id="7479758at2759"/>
<organism evidence="1 2">
    <name type="scientific">Holothuria leucospilota</name>
    <name type="common">Black long sea cucumber</name>
    <name type="synonym">Mertensiothuria leucospilota</name>
    <dbReference type="NCBI Taxonomy" id="206669"/>
    <lineage>
        <taxon>Eukaryota</taxon>
        <taxon>Metazoa</taxon>
        <taxon>Echinodermata</taxon>
        <taxon>Eleutherozoa</taxon>
        <taxon>Echinozoa</taxon>
        <taxon>Holothuroidea</taxon>
        <taxon>Aspidochirotacea</taxon>
        <taxon>Aspidochirotida</taxon>
        <taxon>Holothuriidae</taxon>
        <taxon>Holothuria</taxon>
    </lineage>
</organism>
<evidence type="ECO:0000313" key="1">
    <source>
        <dbReference type="EMBL" id="KAJ8040367.1"/>
    </source>
</evidence>
<dbReference type="AlphaFoldDB" id="A0A9Q1C7Z8"/>
<gene>
    <name evidence="1" type="ORF">HOLleu_14633</name>
</gene>
<comment type="caution">
    <text evidence="1">The sequence shown here is derived from an EMBL/GenBank/DDBJ whole genome shotgun (WGS) entry which is preliminary data.</text>
</comment>
<sequence>MGGTATVVFFLGVHLGNVSHRVLSTFHPPITSQALNISAKFRTWQLATKLFLYCRTCYDRFLAGRLPGTSKCSTTASAELAALLKMLLVSWRHARWRVFHSKMELAPKNTNAVVKAACVLHNMLQRSSTPAMITTLLHDAPDLSNAEGLRDFQNVGYHGRNDAVTIRNRYKQFFNEDDSCPWQNEHVRRGYND</sequence>
<dbReference type="Proteomes" id="UP001152320">
    <property type="component" value="Chromosome 6"/>
</dbReference>
<accession>A0A9Q1C7Z8</accession>
<keyword evidence="2" id="KW-1185">Reference proteome</keyword>